<dbReference type="Gene3D" id="1.25.40.390">
    <property type="match status" value="1"/>
</dbReference>
<sequence length="611" mass="70258">MRKILLYTLMTLAAAGMASCEDFLTRDTYDQIGSDEFWKSETDLELYANGFIQKMIPGDGTITRGDIYADYCAVDIPTDLLRPDGNVSPDNQTGWAESNWTNLRRVNYMLDNMHKCKGRVSDEIYNHYEGVARFWRAWFYYDKVQTFGAVPWYDFTIAASDKEAMMKPRDSREYVMDKVLEDLTFASTYYCLSDAKFTKGSALINKWVALAFKSRVCLYEGTFRKYHSREPSSDKPWQAEYNADNKFLREAAAAAKEIMDKGPYSLVTGDVKTAYRSLFTSAGLLTQEVIFGREYSKELSAFHETSWYYYSPTYGAKIAMTKKFMNTYLTTRGTPFTDIDGYQTIDFIREFDGRDARMAQTVISPTYKMKISGRERLYSPNWKVTRTGYHPIKWSIDDDADNVLSKAASWNSLPILRYAEVLLNYAEAKAELGEMDAAVWDQTIAQLRSRAGVTPVVPDKADPYMEAYFLNTVTDKWILEVRRERGIELCLEMGLRWDDDMRWHMGDLLTSDNNPWTGIWIGNTGYTYDFTGQSTDDNGDPVPDFYIRPGEDTEHSIAISNTGANQTFSLNAAGNIVWEYKRTWGEKKYLRPIPQTAITRNPNLEQNALWK</sequence>
<feature type="signal peptide" evidence="6">
    <location>
        <begin position="1"/>
        <end position="20"/>
    </location>
</feature>
<evidence type="ECO:0000256" key="4">
    <source>
        <dbReference type="ARBA" id="ARBA00023136"/>
    </source>
</evidence>
<feature type="chain" id="PRO_5024398095" evidence="6">
    <location>
        <begin position="21"/>
        <end position="611"/>
    </location>
</feature>
<comment type="similarity">
    <text evidence="2">Belongs to the SusD family.</text>
</comment>
<dbReference type="InterPro" id="IPR033985">
    <property type="entry name" value="SusD-like_N"/>
</dbReference>
<keyword evidence="5" id="KW-0998">Cell outer membrane</keyword>
<keyword evidence="4" id="KW-0472">Membrane</keyword>
<evidence type="ECO:0000313" key="10">
    <source>
        <dbReference type="Proteomes" id="UP000322940"/>
    </source>
</evidence>
<evidence type="ECO:0000259" key="7">
    <source>
        <dbReference type="Pfam" id="PF07980"/>
    </source>
</evidence>
<evidence type="ECO:0000259" key="8">
    <source>
        <dbReference type="Pfam" id="PF14322"/>
    </source>
</evidence>
<evidence type="ECO:0000256" key="5">
    <source>
        <dbReference type="ARBA" id="ARBA00023237"/>
    </source>
</evidence>
<protein>
    <submittedName>
        <fullName evidence="9">RagB/SusD family nutrient uptake outer membrane protein</fullName>
    </submittedName>
</protein>
<name>A0A5B3H067_9BACT</name>
<evidence type="ECO:0000256" key="6">
    <source>
        <dbReference type="SAM" id="SignalP"/>
    </source>
</evidence>
<evidence type="ECO:0000256" key="2">
    <source>
        <dbReference type="ARBA" id="ARBA00006275"/>
    </source>
</evidence>
<dbReference type="Pfam" id="PF14322">
    <property type="entry name" value="SusD-like_3"/>
    <property type="match status" value="1"/>
</dbReference>
<keyword evidence="3 6" id="KW-0732">Signal</keyword>
<dbReference type="RefSeq" id="WP_130064889.1">
    <property type="nucleotide sequence ID" value="NZ_JADMRE010000001.1"/>
</dbReference>
<dbReference type="InterPro" id="IPR011990">
    <property type="entry name" value="TPR-like_helical_dom_sf"/>
</dbReference>
<dbReference type="InterPro" id="IPR012944">
    <property type="entry name" value="SusD_RagB_dom"/>
</dbReference>
<feature type="domain" description="RagB/SusD" evidence="7">
    <location>
        <begin position="288"/>
        <end position="610"/>
    </location>
</feature>
<dbReference type="PROSITE" id="PS51257">
    <property type="entry name" value="PROKAR_LIPOPROTEIN"/>
    <property type="match status" value="1"/>
</dbReference>
<dbReference type="Proteomes" id="UP000322940">
    <property type="component" value="Unassembled WGS sequence"/>
</dbReference>
<dbReference type="SUPFAM" id="SSF48452">
    <property type="entry name" value="TPR-like"/>
    <property type="match status" value="1"/>
</dbReference>
<reference evidence="9 10" key="1">
    <citation type="journal article" date="2019" name="Nat. Med.">
        <title>A library of human gut bacterial isolates paired with longitudinal multiomics data enables mechanistic microbiome research.</title>
        <authorList>
            <person name="Poyet M."/>
            <person name="Groussin M."/>
            <person name="Gibbons S.M."/>
            <person name="Avila-Pacheco J."/>
            <person name="Jiang X."/>
            <person name="Kearney S.M."/>
            <person name="Perrotta A.R."/>
            <person name="Berdy B."/>
            <person name="Zhao S."/>
            <person name="Lieberman T.D."/>
            <person name="Swanson P.K."/>
            <person name="Smith M."/>
            <person name="Roesemann S."/>
            <person name="Alexander J.E."/>
            <person name="Rich S.A."/>
            <person name="Livny J."/>
            <person name="Vlamakis H."/>
            <person name="Clish C."/>
            <person name="Bullock K."/>
            <person name="Deik A."/>
            <person name="Scott J."/>
            <person name="Pierce K.A."/>
            <person name="Xavier R.J."/>
            <person name="Alm E.J."/>
        </authorList>
    </citation>
    <scope>NUCLEOTIDE SEQUENCE [LARGE SCALE GENOMIC DNA]</scope>
    <source>
        <strain evidence="9 10">BIOML-A266</strain>
    </source>
</reference>
<evidence type="ECO:0000256" key="3">
    <source>
        <dbReference type="ARBA" id="ARBA00022729"/>
    </source>
</evidence>
<dbReference type="AlphaFoldDB" id="A0A5B3H067"/>
<dbReference type="GO" id="GO:0009279">
    <property type="term" value="C:cell outer membrane"/>
    <property type="evidence" value="ECO:0007669"/>
    <property type="project" value="UniProtKB-SubCell"/>
</dbReference>
<comment type="subcellular location">
    <subcellularLocation>
        <location evidence="1">Cell outer membrane</location>
    </subcellularLocation>
</comment>
<gene>
    <name evidence="9" type="ORF">F2Y10_06500</name>
</gene>
<feature type="domain" description="SusD-like N-terminal" evidence="8">
    <location>
        <begin position="97"/>
        <end position="218"/>
    </location>
</feature>
<organism evidence="9 10">
    <name type="scientific">Alistipes onderdonkii</name>
    <dbReference type="NCBI Taxonomy" id="328813"/>
    <lineage>
        <taxon>Bacteria</taxon>
        <taxon>Pseudomonadati</taxon>
        <taxon>Bacteroidota</taxon>
        <taxon>Bacteroidia</taxon>
        <taxon>Bacteroidales</taxon>
        <taxon>Rikenellaceae</taxon>
        <taxon>Alistipes</taxon>
    </lineage>
</organism>
<accession>A0A5B3H067</accession>
<dbReference type="EMBL" id="VVXH01000005">
    <property type="protein sequence ID" value="KAA2379295.1"/>
    <property type="molecule type" value="Genomic_DNA"/>
</dbReference>
<proteinExistence type="inferred from homology"/>
<evidence type="ECO:0000313" key="9">
    <source>
        <dbReference type="EMBL" id="KAA2379295.1"/>
    </source>
</evidence>
<comment type="caution">
    <text evidence="9">The sequence shown here is derived from an EMBL/GenBank/DDBJ whole genome shotgun (WGS) entry which is preliminary data.</text>
</comment>
<dbReference type="Pfam" id="PF07980">
    <property type="entry name" value="SusD_RagB"/>
    <property type="match status" value="1"/>
</dbReference>
<evidence type="ECO:0000256" key="1">
    <source>
        <dbReference type="ARBA" id="ARBA00004442"/>
    </source>
</evidence>